<dbReference type="InterPro" id="IPR036388">
    <property type="entry name" value="WH-like_DNA-bd_sf"/>
</dbReference>
<dbReference type="Proteomes" id="UP001238603">
    <property type="component" value="Unassembled WGS sequence"/>
</dbReference>
<dbReference type="Pfam" id="PF08281">
    <property type="entry name" value="Sigma70_r4_2"/>
    <property type="match status" value="1"/>
</dbReference>
<accession>A0ABT7LS41</accession>
<organism evidence="2 3">
    <name type="scientific">Roseateles subflavus</name>
    <dbReference type="NCBI Taxonomy" id="3053353"/>
    <lineage>
        <taxon>Bacteria</taxon>
        <taxon>Pseudomonadati</taxon>
        <taxon>Pseudomonadota</taxon>
        <taxon>Betaproteobacteria</taxon>
        <taxon>Burkholderiales</taxon>
        <taxon>Sphaerotilaceae</taxon>
        <taxon>Roseateles</taxon>
    </lineage>
</organism>
<proteinExistence type="predicted"/>
<protein>
    <submittedName>
        <fullName evidence="2">Sigma factor-like helix-turn-helix DNA-binding protein</fullName>
    </submittedName>
</protein>
<dbReference type="Gene3D" id="1.10.10.10">
    <property type="entry name" value="Winged helix-like DNA-binding domain superfamily/Winged helix DNA-binding domain"/>
    <property type="match status" value="1"/>
</dbReference>
<dbReference type="InterPro" id="IPR013249">
    <property type="entry name" value="RNA_pol_sigma70_r4_t2"/>
</dbReference>
<dbReference type="EMBL" id="JASVDS010000008">
    <property type="protein sequence ID" value="MDL5034286.1"/>
    <property type="molecule type" value="Genomic_DNA"/>
</dbReference>
<name>A0ABT7LS41_9BURK</name>
<gene>
    <name evidence="2" type="ORF">QRD43_20460</name>
</gene>
<feature type="domain" description="RNA polymerase sigma factor 70 region 4 type 2" evidence="1">
    <location>
        <begin position="7"/>
        <end position="51"/>
    </location>
</feature>
<dbReference type="InterPro" id="IPR013324">
    <property type="entry name" value="RNA_pol_sigma_r3/r4-like"/>
</dbReference>
<dbReference type="RefSeq" id="WP_285984362.1">
    <property type="nucleotide sequence ID" value="NZ_JASVDS010000008.1"/>
</dbReference>
<sequence>MPNLSRMLSASEKLPADQRKLFDALYSRGLSIESAAAELGMSVADIETMRSTILRSLRAAS</sequence>
<keyword evidence="3" id="KW-1185">Reference proteome</keyword>
<comment type="caution">
    <text evidence="2">The sequence shown here is derived from an EMBL/GenBank/DDBJ whole genome shotgun (WGS) entry which is preliminary data.</text>
</comment>
<dbReference type="SUPFAM" id="SSF88659">
    <property type="entry name" value="Sigma3 and sigma4 domains of RNA polymerase sigma factors"/>
    <property type="match status" value="1"/>
</dbReference>
<reference evidence="2 3" key="1">
    <citation type="submission" date="2023-06" db="EMBL/GenBank/DDBJ databases">
        <title>Pelomonas sp. APW6 16S ribosomal RNA gene genome sequencing and assembly.</title>
        <authorList>
            <person name="Woo H."/>
        </authorList>
    </citation>
    <scope>NUCLEOTIDE SEQUENCE [LARGE SCALE GENOMIC DNA]</scope>
    <source>
        <strain evidence="2 3">APW6</strain>
    </source>
</reference>
<evidence type="ECO:0000259" key="1">
    <source>
        <dbReference type="Pfam" id="PF08281"/>
    </source>
</evidence>
<evidence type="ECO:0000313" key="2">
    <source>
        <dbReference type="EMBL" id="MDL5034286.1"/>
    </source>
</evidence>
<evidence type="ECO:0000313" key="3">
    <source>
        <dbReference type="Proteomes" id="UP001238603"/>
    </source>
</evidence>